<dbReference type="RefSeq" id="WP_106513884.1">
    <property type="nucleotide sequence ID" value="NZ_PXYI01000004.1"/>
</dbReference>
<sequence length="259" mass="28803">MRSTLFAVLLALAGCSASDARDVQTPGYKVVRTYPHDPAAFTEGLLWLDGKLYESTGLNGRSDIREVRLDDGKVLRKVTVPSTYFGEGIVDWGDEIISLTWQNQIGFRWNRADFRQTGSFRYPGEGWALTRDKNNIYMSDGTAQIRVLDPKTMAETKRIDVSDQGVPVARLNELEWVNGEILANVWMTPRIARIDPATGKVKGWIDLTDLVAATAPADPDAVLNGIAYDPAKDRLFVTGKNWPKLFEIDLVPASEKSGR</sequence>
<evidence type="ECO:0000313" key="2">
    <source>
        <dbReference type="EMBL" id="PSJ39980.1"/>
    </source>
</evidence>
<name>A0A2P7QPV5_9SPHN</name>
<gene>
    <name evidence="2" type="ORF">C7I55_13605</name>
</gene>
<proteinExistence type="predicted"/>
<keyword evidence="3" id="KW-1185">Reference proteome</keyword>
<dbReference type="Gene3D" id="2.130.10.10">
    <property type="entry name" value="YVTN repeat-like/Quinoprotein amine dehydrogenase"/>
    <property type="match status" value="1"/>
</dbReference>
<organism evidence="2 3">
    <name type="scientific">Allosphingosinicella deserti</name>
    <dbReference type="NCBI Taxonomy" id="2116704"/>
    <lineage>
        <taxon>Bacteria</taxon>
        <taxon>Pseudomonadati</taxon>
        <taxon>Pseudomonadota</taxon>
        <taxon>Alphaproteobacteria</taxon>
        <taxon>Sphingomonadales</taxon>
        <taxon>Sphingomonadaceae</taxon>
        <taxon>Allosphingosinicella</taxon>
    </lineage>
</organism>
<dbReference type="GO" id="GO:0016603">
    <property type="term" value="F:glutaminyl-peptide cyclotransferase activity"/>
    <property type="evidence" value="ECO:0007669"/>
    <property type="project" value="InterPro"/>
</dbReference>
<dbReference type="PROSITE" id="PS51257">
    <property type="entry name" value="PROKAR_LIPOPROTEIN"/>
    <property type="match status" value="1"/>
</dbReference>
<dbReference type="InterPro" id="IPR015943">
    <property type="entry name" value="WD40/YVTN_repeat-like_dom_sf"/>
</dbReference>
<dbReference type="InterPro" id="IPR007788">
    <property type="entry name" value="QCT"/>
</dbReference>
<comment type="caution">
    <text evidence="2">The sequence shown here is derived from an EMBL/GenBank/DDBJ whole genome shotgun (WGS) entry which is preliminary data.</text>
</comment>
<dbReference type="PANTHER" id="PTHR31270:SF1">
    <property type="entry name" value="GLUTAMINYL-PEPTIDE CYCLOTRANSFERASE"/>
    <property type="match status" value="1"/>
</dbReference>
<evidence type="ECO:0000256" key="1">
    <source>
        <dbReference type="SAM" id="SignalP"/>
    </source>
</evidence>
<reference evidence="2 3" key="1">
    <citation type="submission" date="2018-03" db="EMBL/GenBank/DDBJ databases">
        <title>The draft genome of Sphingosinicella sp. GL-C-18.</title>
        <authorList>
            <person name="Liu L."/>
            <person name="Li L."/>
            <person name="Liang L."/>
            <person name="Zhang X."/>
            <person name="Wang T."/>
        </authorList>
    </citation>
    <scope>NUCLEOTIDE SEQUENCE [LARGE SCALE GENOMIC DNA]</scope>
    <source>
        <strain evidence="2 3">GL-C-18</strain>
    </source>
</reference>
<dbReference type="Proteomes" id="UP000241167">
    <property type="component" value="Unassembled WGS sequence"/>
</dbReference>
<dbReference type="EMBL" id="PXYI01000004">
    <property type="protein sequence ID" value="PSJ39980.1"/>
    <property type="molecule type" value="Genomic_DNA"/>
</dbReference>
<feature type="signal peptide" evidence="1">
    <location>
        <begin position="1"/>
        <end position="20"/>
    </location>
</feature>
<evidence type="ECO:0000313" key="3">
    <source>
        <dbReference type="Proteomes" id="UP000241167"/>
    </source>
</evidence>
<protein>
    <submittedName>
        <fullName evidence="2">Glutamine cyclotransferase</fullName>
    </submittedName>
</protein>
<dbReference type="SUPFAM" id="SSF50969">
    <property type="entry name" value="YVTN repeat-like/Quinoprotein amine dehydrogenase"/>
    <property type="match status" value="1"/>
</dbReference>
<feature type="chain" id="PRO_5015138892" evidence="1">
    <location>
        <begin position="21"/>
        <end position="259"/>
    </location>
</feature>
<dbReference type="AlphaFoldDB" id="A0A2P7QPV5"/>
<dbReference type="InterPro" id="IPR011044">
    <property type="entry name" value="Quino_amine_DH_bsu"/>
</dbReference>
<keyword evidence="1" id="KW-0732">Signal</keyword>
<dbReference type="Pfam" id="PF05096">
    <property type="entry name" value="Glu_cyclase_2"/>
    <property type="match status" value="1"/>
</dbReference>
<dbReference type="OrthoDB" id="9783700at2"/>
<dbReference type="PANTHER" id="PTHR31270">
    <property type="entry name" value="GLUTAMINYL-PEPTIDE CYCLOTRANSFERASE"/>
    <property type="match status" value="1"/>
</dbReference>
<accession>A0A2P7QPV5</accession>
<keyword evidence="2" id="KW-0808">Transferase</keyword>